<gene>
    <name evidence="8 10" type="primary">rnr</name>
    <name evidence="10" type="ORF">IAA62_04885</name>
</gene>
<evidence type="ECO:0000256" key="3">
    <source>
        <dbReference type="ARBA" id="ARBA00022490"/>
    </source>
</evidence>
<keyword evidence="4 8" id="KW-0540">Nuclease</keyword>
<dbReference type="SMART" id="SM00955">
    <property type="entry name" value="RNB"/>
    <property type="match status" value="1"/>
</dbReference>
<evidence type="ECO:0000256" key="4">
    <source>
        <dbReference type="ARBA" id="ARBA00022722"/>
    </source>
</evidence>
<dbReference type="NCBIfam" id="TIGR00358">
    <property type="entry name" value="3_prime_RNase"/>
    <property type="match status" value="1"/>
</dbReference>
<name>A0A9D1NFW9_9FIRM</name>
<dbReference type="AlphaFoldDB" id="A0A9D1NFW9"/>
<comment type="catalytic activity">
    <reaction evidence="1 8">
        <text>Exonucleolytic cleavage in the 3'- to 5'-direction to yield nucleoside 5'-phosphates.</text>
        <dbReference type="EC" id="3.1.13.1"/>
    </reaction>
</comment>
<evidence type="ECO:0000313" key="10">
    <source>
        <dbReference type="EMBL" id="HIV01867.1"/>
    </source>
</evidence>
<dbReference type="GO" id="GO:0003723">
    <property type="term" value="F:RNA binding"/>
    <property type="evidence" value="ECO:0007669"/>
    <property type="project" value="UniProtKB-UniRule"/>
</dbReference>
<dbReference type="Gene3D" id="2.40.50.140">
    <property type="entry name" value="Nucleic acid-binding proteins"/>
    <property type="match status" value="2"/>
</dbReference>
<dbReference type="Pfam" id="PF00773">
    <property type="entry name" value="RNB"/>
    <property type="match status" value="1"/>
</dbReference>
<protein>
    <recommendedName>
        <fullName evidence="8">Ribonuclease R</fullName>
        <shortName evidence="8">RNase R</shortName>
        <ecNumber evidence="8">3.1.13.1</ecNumber>
    </recommendedName>
</protein>
<dbReference type="InterPro" id="IPR013223">
    <property type="entry name" value="RNase_B_OB_dom"/>
</dbReference>
<keyword evidence="7 8" id="KW-0694">RNA-binding</keyword>
<keyword evidence="3 8" id="KW-0963">Cytoplasm</keyword>
<reference evidence="10" key="1">
    <citation type="submission" date="2020-10" db="EMBL/GenBank/DDBJ databases">
        <authorList>
            <person name="Gilroy R."/>
        </authorList>
    </citation>
    <scope>NUCLEOTIDE SEQUENCE</scope>
    <source>
        <strain evidence="10">CHK186-9395</strain>
    </source>
</reference>
<dbReference type="GO" id="GO:0006402">
    <property type="term" value="P:mRNA catabolic process"/>
    <property type="evidence" value="ECO:0007669"/>
    <property type="project" value="TreeGrafter"/>
</dbReference>
<dbReference type="InterPro" id="IPR001900">
    <property type="entry name" value="RNase_II/R"/>
</dbReference>
<sequence>MTTRNKVLEILNDKTLKYKNLYNLYTTIARKLNVDRDVVEEIITKLIKSGEVLESKNGKLATLQTLKLKKGEVANKSRDYLFVKIPGQARDYFIPSDKTKGAISGDIVLVRATGGNNEAEVVKIVEKVNRQVVGIVKKDEIGTFVEADRFTKPIYIQEKDLNGAAVNDLVVTEITYQPSSKDGLQGRVSEILGKADDKAILEQAIIKDFNLPTEYSKEALAQCEYIPEKISEDDKKGRLDLTGETIFTIDGADARDLDDAVSIKKLEDGTYELGVHIADVGNYVTLGSPLDQDAFERGTSVYFPDNVIPMLPKKLSNGICSLNPNVERLALSVIMRIDSTGHVVSHDIKESVIKSCQRFTYDEIFAIMNGDKEMCEKYAHLKDDVLLMQELSNIIKADRARRGSLNFDLPEATFKLNEQGEVLEINPRVQNEAHNLIERFMVICNETVAKHFDDLNVPFVYRVHEKPSPESVQKVLMFMEGLGVNRILPPKKIDPTFYQQLISLFEGTEQARVLDKVILMSMKKARYQEEDLGHFGLASENYCHFTSPIRRYPDLCIHRIIKECLHKGVDRKNLYELEDFVTEASFQASKTERRADDAERAVDDLKKAEYMSKQIGKEFEGVISGVTNFGVFVQLPNTVEGLIKLENLPKDDYVFVDTQQKLAGRKKTYCLGDPIKVKVAAANVFTRKIDFEECQEKNKNKIVKKTENLCK</sequence>
<dbReference type="Pfam" id="PF00575">
    <property type="entry name" value="S1"/>
    <property type="match status" value="1"/>
</dbReference>
<dbReference type="InterPro" id="IPR003029">
    <property type="entry name" value="S1_domain"/>
</dbReference>
<evidence type="ECO:0000259" key="9">
    <source>
        <dbReference type="PROSITE" id="PS50126"/>
    </source>
</evidence>
<evidence type="ECO:0000256" key="2">
    <source>
        <dbReference type="ARBA" id="ARBA00004496"/>
    </source>
</evidence>
<keyword evidence="6 8" id="KW-0269">Exonuclease</keyword>
<reference evidence="10" key="2">
    <citation type="journal article" date="2021" name="PeerJ">
        <title>Extensive microbial diversity within the chicken gut microbiome revealed by metagenomics and culture.</title>
        <authorList>
            <person name="Gilroy R."/>
            <person name="Ravi A."/>
            <person name="Getino M."/>
            <person name="Pursley I."/>
            <person name="Horton D.L."/>
            <person name="Alikhan N.F."/>
            <person name="Baker D."/>
            <person name="Gharbi K."/>
            <person name="Hall N."/>
            <person name="Watson M."/>
            <person name="Adriaenssens E.M."/>
            <person name="Foster-Nyarko E."/>
            <person name="Jarju S."/>
            <person name="Secka A."/>
            <person name="Antonio M."/>
            <person name="Oren A."/>
            <person name="Chaudhuri R.R."/>
            <person name="La Ragione R."/>
            <person name="Hildebrand F."/>
            <person name="Pallen M.J."/>
        </authorList>
    </citation>
    <scope>NUCLEOTIDE SEQUENCE</scope>
    <source>
        <strain evidence="10">CHK186-9395</strain>
    </source>
</reference>
<dbReference type="Pfam" id="PF17876">
    <property type="entry name" value="CSD2"/>
    <property type="match status" value="1"/>
</dbReference>
<dbReference type="GO" id="GO:0008859">
    <property type="term" value="F:exoribonuclease II activity"/>
    <property type="evidence" value="ECO:0007669"/>
    <property type="project" value="UniProtKB-UniRule"/>
</dbReference>
<dbReference type="GO" id="GO:0005829">
    <property type="term" value="C:cytosol"/>
    <property type="evidence" value="ECO:0007669"/>
    <property type="project" value="TreeGrafter"/>
</dbReference>
<evidence type="ECO:0000256" key="1">
    <source>
        <dbReference type="ARBA" id="ARBA00001849"/>
    </source>
</evidence>
<dbReference type="InterPro" id="IPR040476">
    <property type="entry name" value="CSD2"/>
</dbReference>
<dbReference type="SUPFAM" id="SSF50249">
    <property type="entry name" value="Nucleic acid-binding proteins"/>
    <property type="match status" value="4"/>
</dbReference>
<dbReference type="InterPro" id="IPR004476">
    <property type="entry name" value="RNase_II/RNase_R"/>
</dbReference>
<evidence type="ECO:0000256" key="5">
    <source>
        <dbReference type="ARBA" id="ARBA00022801"/>
    </source>
</evidence>
<keyword evidence="5 8" id="KW-0378">Hydrolase</keyword>
<evidence type="ECO:0000256" key="6">
    <source>
        <dbReference type="ARBA" id="ARBA00022839"/>
    </source>
</evidence>
<dbReference type="EMBL" id="DVOJ01000016">
    <property type="protein sequence ID" value="HIV01867.1"/>
    <property type="molecule type" value="Genomic_DNA"/>
</dbReference>
<dbReference type="Pfam" id="PF08206">
    <property type="entry name" value="OB_RNB"/>
    <property type="match status" value="1"/>
</dbReference>
<comment type="similarity">
    <text evidence="8">Belongs to the RNR ribonuclease family. RNase R subfamily.</text>
</comment>
<dbReference type="InterPro" id="IPR050180">
    <property type="entry name" value="RNR_Ribonuclease"/>
</dbReference>
<dbReference type="PANTHER" id="PTHR23355">
    <property type="entry name" value="RIBONUCLEASE"/>
    <property type="match status" value="1"/>
</dbReference>
<dbReference type="EC" id="3.1.13.1" evidence="8"/>
<comment type="caution">
    <text evidence="10">The sequence shown here is derived from an EMBL/GenBank/DDBJ whole genome shotgun (WGS) entry which is preliminary data.</text>
</comment>
<evidence type="ECO:0000256" key="8">
    <source>
        <dbReference type="HAMAP-Rule" id="MF_01895"/>
    </source>
</evidence>
<dbReference type="CDD" id="cd04471">
    <property type="entry name" value="S1_RNase_R"/>
    <property type="match status" value="1"/>
</dbReference>
<dbReference type="InterPro" id="IPR012340">
    <property type="entry name" value="NA-bd_OB-fold"/>
</dbReference>
<dbReference type="PANTHER" id="PTHR23355:SF9">
    <property type="entry name" value="DIS3-LIKE EXONUCLEASE 2"/>
    <property type="match status" value="1"/>
</dbReference>
<dbReference type="Proteomes" id="UP000886861">
    <property type="component" value="Unassembled WGS sequence"/>
</dbReference>
<comment type="function">
    <text evidence="8">3'-5' exoribonuclease that releases 5'-nucleoside monophosphates and is involved in maturation of structured RNAs.</text>
</comment>
<organism evidence="10 11">
    <name type="scientific">Candidatus Caccopulliclostridium gallistercoris</name>
    <dbReference type="NCBI Taxonomy" id="2840719"/>
    <lineage>
        <taxon>Bacteria</taxon>
        <taxon>Bacillati</taxon>
        <taxon>Bacillota</taxon>
        <taxon>Clostridia</taxon>
        <taxon>Candidatus Caccopulliclostridium</taxon>
    </lineage>
</organism>
<evidence type="ECO:0000313" key="11">
    <source>
        <dbReference type="Proteomes" id="UP000886861"/>
    </source>
</evidence>
<comment type="subcellular location">
    <subcellularLocation>
        <location evidence="2 8">Cytoplasm</location>
    </subcellularLocation>
</comment>
<proteinExistence type="inferred from homology"/>
<dbReference type="InterPro" id="IPR011805">
    <property type="entry name" value="RNase_R"/>
</dbReference>
<feature type="domain" description="S1 motif" evidence="9">
    <location>
        <begin position="616"/>
        <end position="694"/>
    </location>
</feature>
<accession>A0A9D1NFW9</accession>
<dbReference type="SMART" id="SM00316">
    <property type="entry name" value="S1"/>
    <property type="match status" value="1"/>
</dbReference>
<evidence type="ECO:0000256" key="7">
    <source>
        <dbReference type="ARBA" id="ARBA00022884"/>
    </source>
</evidence>
<dbReference type="HAMAP" id="MF_01895">
    <property type="entry name" value="RNase_R"/>
    <property type="match status" value="1"/>
</dbReference>
<dbReference type="PROSITE" id="PS50126">
    <property type="entry name" value="S1"/>
    <property type="match status" value="1"/>
</dbReference>
<dbReference type="NCBIfam" id="TIGR02063">
    <property type="entry name" value="RNase_R"/>
    <property type="match status" value="1"/>
</dbReference>